<evidence type="ECO:0000256" key="2">
    <source>
        <dbReference type="ARBA" id="ARBA00006577"/>
    </source>
</evidence>
<dbReference type="SUPFAM" id="SSF54534">
    <property type="entry name" value="FKBP-like"/>
    <property type="match status" value="1"/>
</dbReference>
<keyword evidence="9" id="KW-1185">Reference proteome</keyword>
<keyword evidence="3 5" id="KW-0697">Rotamase</keyword>
<feature type="domain" description="PPIase FKBP-type" evidence="7">
    <location>
        <begin position="119"/>
        <end position="205"/>
    </location>
</feature>
<gene>
    <name evidence="8" type="ORF">D5018_11465</name>
</gene>
<evidence type="ECO:0000259" key="7">
    <source>
        <dbReference type="PROSITE" id="PS50059"/>
    </source>
</evidence>
<sequence length="205" mass="22081">MSDTYSTIEQRVSYGIGLQMGQQLASNPFEGLDISAVQAGLATSFKSEPSAVSQEDLEAAFNEINKRMQAAQEKASEAAIAEGKAFLDDNAKREEVTVTDSGLQYEVLKQGEGEKPTVDSTVRTHYHGTFINGEVFDSSVLRDQPAEFPVSGVIAGWTEALQLMPVGTKLKLFVPSHLAYGEQGAGGSIPPHSTLIFEVELLDII</sequence>
<dbReference type="PROSITE" id="PS50059">
    <property type="entry name" value="FKBP_PPIASE"/>
    <property type="match status" value="1"/>
</dbReference>
<dbReference type="Gene3D" id="3.10.50.40">
    <property type="match status" value="1"/>
</dbReference>
<proteinExistence type="inferred from homology"/>
<evidence type="ECO:0000256" key="4">
    <source>
        <dbReference type="ARBA" id="ARBA00023235"/>
    </source>
</evidence>
<reference evidence="8 9" key="1">
    <citation type="submission" date="2018-09" db="EMBL/GenBank/DDBJ databases">
        <title>Phylogeny of the Shewanellaceae, and recommendation for two new genera, Pseudoshewanella and Parashewanella.</title>
        <authorList>
            <person name="Wang G."/>
        </authorList>
    </citation>
    <scope>NUCLEOTIDE SEQUENCE [LARGE SCALE GENOMIC DNA]</scope>
    <source>
        <strain evidence="8 9">C51</strain>
    </source>
</reference>
<dbReference type="EMBL" id="QZEI01000031">
    <property type="protein sequence ID" value="RLV59565.1"/>
    <property type="molecule type" value="Genomic_DNA"/>
</dbReference>
<dbReference type="InterPro" id="IPR036944">
    <property type="entry name" value="PPIase_FKBP_N_sf"/>
</dbReference>
<evidence type="ECO:0000256" key="3">
    <source>
        <dbReference type="ARBA" id="ARBA00023110"/>
    </source>
</evidence>
<comment type="similarity">
    <text evidence="2 6">Belongs to the FKBP-type PPIase family.</text>
</comment>
<evidence type="ECO:0000313" key="9">
    <source>
        <dbReference type="Proteomes" id="UP000281474"/>
    </source>
</evidence>
<dbReference type="EC" id="5.2.1.8" evidence="6"/>
<dbReference type="RefSeq" id="WP_121839144.1">
    <property type="nucleotide sequence ID" value="NZ_ML014780.1"/>
</dbReference>
<evidence type="ECO:0000256" key="5">
    <source>
        <dbReference type="PROSITE-ProRule" id="PRU00277"/>
    </source>
</evidence>
<name>A0A3L8PVX5_9GAMM</name>
<dbReference type="InterPro" id="IPR000774">
    <property type="entry name" value="PPIase_FKBP_N"/>
</dbReference>
<dbReference type="Proteomes" id="UP000281474">
    <property type="component" value="Unassembled WGS sequence"/>
</dbReference>
<dbReference type="FunFam" id="3.10.50.40:FF:000006">
    <property type="entry name" value="Peptidyl-prolyl cis-trans isomerase"/>
    <property type="match status" value="1"/>
</dbReference>
<dbReference type="GO" id="GO:0006457">
    <property type="term" value="P:protein folding"/>
    <property type="evidence" value="ECO:0007669"/>
    <property type="project" value="InterPro"/>
</dbReference>
<dbReference type="InterPro" id="IPR046357">
    <property type="entry name" value="PPIase_dom_sf"/>
</dbReference>
<evidence type="ECO:0000256" key="6">
    <source>
        <dbReference type="RuleBase" id="RU003915"/>
    </source>
</evidence>
<evidence type="ECO:0000256" key="1">
    <source>
        <dbReference type="ARBA" id="ARBA00000971"/>
    </source>
</evidence>
<dbReference type="GO" id="GO:0003755">
    <property type="term" value="F:peptidyl-prolyl cis-trans isomerase activity"/>
    <property type="evidence" value="ECO:0007669"/>
    <property type="project" value="UniProtKB-UniRule"/>
</dbReference>
<comment type="catalytic activity">
    <reaction evidence="1 5 6">
        <text>[protein]-peptidylproline (omega=180) = [protein]-peptidylproline (omega=0)</text>
        <dbReference type="Rhea" id="RHEA:16237"/>
        <dbReference type="Rhea" id="RHEA-COMP:10747"/>
        <dbReference type="Rhea" id="RHEA-COMP:10748"/>
        <dbReference type="ChEBI" id="CHEBI:83833"/>
        <dbReference type="ChEBI" id="CHEBI:83834"/>
        <dbReference type="EC" id="5.2.1.8"/>
    </reaction>
</comment>
<dbReference type="Pfam" id="PF00254">
    <property type="entry name" value="FKBP_C"/>
    <property type="match status" value="1"/>
</dbReference>
<organism evidence="8 9">
    <name type="scientific">Parashewanella curva</name>
    <dbReference type="NCBI Taxonomy" id="2338552"/>
    <lineage>
        <taxon>Bacteria</taxon>
        <taxon>Pseudomonadati</taxon>
        <taxon>Pseudomonadota</taxon>
        <taxon>Gammaproteobacteria</taxon>
        <taxon>Alteromonadales</taxon>
        <taxon>Shewanellaceae</taxon>
        <taxon>Parashewanella</taxon>
    </lineage>
</organism>
<protein>
    <recommendedName>
        <fullName evidence="6">Peptidyl-prolyl cis-trans isomerase</fullName>
        <ecNumber evidence="6">5.2.1.8</ecNumber>
    </recommendedName>
</protein>
<dbReference type="Gene3D" id="1.10.287.460">
    <property type="entry name" value="Peptidyl-prolyl cis-trans isomerase, FKBP-type, N-terminal domain"/>
    <property type="match status" value="1"/>
</dbReference>
<evidence type="ECO:0000313" key="8">
    <source>
        <dbReference type="EMBL" id="RLV59565.1"/>
    </source>
</evidence>
<dbReference type="Pfam" id="PF01346">
    <property type="entry name" value="FKBP_N"/>
    <property type="match status" value="1"/>
</dbReference>
<dbReference type="PANTHER" id="PTHR43811">
    <property type="entry name" value="FKBP-TYPE PEPTIDYL-PROLYL CIS-TRANS ISOMERASE FKPA"/>
    <property type="match status" value="1"/>
</dbReference>
<accession>A0A3L8PVX5</accession>
<comment type="caution">
    <text evidence="8">The sequence shown here is derived from an EMBL/GenBank/DDBJ whole genome shotgun (WGS) entry which is preliminary data.</text>
</comment>
<keyword evidence="4 5" id="KW-0413">Isomerase</keyword>
<dbReference type="NCBIfam" id="NF008602">
    <property type="entry name" value="PRK11570.1"/>
    <property type="match status" value="1"/>
</dbReference>
<dbReference type="AlphaFoldDB" id="A0A3L8PVX5"/>
<dbReference type="OrthoDB" id="9814548at2"/>
<dbReference type="InterPro" id="IPR001179">
    <property type="entry name" value="PPIase_FKBP_dom"/>
</dbReference>
<dbReference type="PANTHER" id="PTHR43811:SF23">
    <property type="entry name" value="FKBP-TYPE 22 KDA PEPTIDYL-PROLYL CIS-TRANS ISOMERASE"/>
    <property type="match status" value="1"/>
</dbReference>